<accession>A0A1F4Q1U4</accession>
<protein>
    <recommendedName>
        <fullName evidence="2">SLH domain-containing protein</fullName>
    </recommendedName>
</protein>
<dbReference type="SUPFAM" id="SSF56935">
    <property type="entry name" value="Porins"/>
    <property type="match status" value="1"/>
</dbReference>
<feature type="chain" id="PRO_5009513460" description="SLH domain-containing protein" evidence="1">
    <location>
        <begin position="21"/>
        <end position="635"/>
    </location>
</feature>
<reference evidence="3 4" key="1">
    <citation type="journal article" date="2016" name="Nat. Commun.">
        <title>Thousands of microbial genomes shed light on interconnected biogeochemical processes in an aquifer system.</title>
        <authorList>
            <person name="Anantharaman K."/>
            <person name="Brown C.T."/>
            <person name="Hug L.A."/>
            <person name="Sharon I."/>
            <person name="Castelle C.J."/>
            <person name="Probst A.J."/>
            <person name="Thomas B.C."/>
            <person name="Singh A."/>
            <person name="Wilkins M.J."/>
            <person name="Karaoz U."/>
            <person name="Brodie E.L."/>
            <person name="Williams K.H."/>
            <person name="Hubbard S.S."/>
            <person name="Banfield J.F."/>
        </authorList>
    </citation>
    <scope>NUCLEOTIDE SEQUENCE [LARGE SCALE GENOMIC DNA]</scope>
</reference>
<dbReference type="PROSITE" id="PS51272">
    <property type="entry name" value="SLH"/>
    <property type="match status" value="2"/>
</dbReference>
<sequence>MKVNWLVGLLVSLLVGAATASEFVAWDPSRHAPNARVLGLGRAYVALADDAGAVYVNPAGLAERDRWQLATMSGRFLEEYLYYSATGYYPLPLGAVGLGFAGSAIYGANVTRVKEGSDPADPIYEIDYSQPPVSNTSNVFLLSYGSRLGDWLRQFKLKIDQLEKIDLGVSLKLFSAGLVGDGIINGTGTGVELDLGLQYQTPFPWLKAGASLQNALPFALGGKLRYANGHEETYPALLSGGLAVKLMGPKGALRTAPQAVTLVYDIDYQPTLAGYPLIHHAGLEWQVAPVLALRAGLDQDIGGDISTGLTTISNLTAGAGLNYGGFQFDYAYMELKSAPGIINHYFSLGFSPPERTRIAAKDYLRVNQPPDKLITFDPKILVAAQALEPEAKRVYINKNEIRLGGQVSFEAEIPLNFGKNKILVEAYGEKGRIGEIFEAETIRILRLAGFFDVAPDYWAAKPISLLAMAKVVAGYPGGDFRPEGNITRAEMCSLLMKTKVTGNEERVTSFADVPETHWAAKFIADAAAAGIVKGYPGNLFKPGGRITRAEGIAMVARFAGLSEEAYENEFSDLPSTHWSARLAAGASKAGLLDFLKGKRFEADKPLTRAETVSMLYATGVVRGLLGKDLLNWELY</sequence>
<dbReference type="AlphaFoldDB" id="A0A1F4Q1U4"/>
<feature type="domain" description="SLH" evidence="2">
    <location>
        <begin position="506"/>
        <end position="569"/>
    </location>
</feature>
<keyword evidence="1" id="KW-0732">Signal</keyword>
<evidence type="ECO:0000259" key="2">
    <source>
        <dbReference type="PROSITE" id="PS51272"/>
    </source>
</evidence>
<dbReference type="InterPro" id="IPR001119">
    <property type="entry name" value="SLH_dom"/>
</dbReference>
<feature type="signal peptide" evidence="1">
    <location>
        <begin position="1"/>
        <end position="20"/>
    </location>
</feature>
<proteinExistence type="predicted"/>
<dbReference type="Pfam" id="PF00395">
    <property type="entry name" value="SLH"/>
    <property type="match status" value="2"/>
</dbReference>
<dbReference type="PANTHER" id="PTHR43308:SF5">
    <property type="entry name" value="S-LAYER PROTEIN _ PEPTIDOGLYCAN ENDO-BETA-N-ACETYLGLUCOSAMINIDASE"/>
    <property type="match status" value="1"/>
</dbReference>
<evidence type="ECO:0000313" key="3">
    <source>
        <dbReference type="EMBL" id="OGB89918.1"/>
    </source>
</evidence>
<organism evidence="3 4">
    <name type="scientific">candidate division WOR-1 bacterium RIFCSPHIGHO2_01_FULL_53_15</name>
    <dbReference type="NCBI Taxonomy" id="1802564"/>
    <lineage>
        <taxon>Bacteria</taxon>
        <taxon>Bacillati</taxon>
        <taxon>Saganbacteria</taxon>
    </lineage>
</organism>
<dbReference type="InterPro" id="IPR051465">
    <property type="entry name" value="Cell_Envelope_Struct_Comp"/>
</dbReference>
<dbReference type="Proteomes" id="UP000178724">
    <property type="component" value="Unassembled WGS sequence"/>
</dbReference>
<dbReference type="Gene3D" id="2.40.160.60">
    <property type="entry name" value="Outer membrane protein transport protein (OMPP1/FadL/TodX)"/>
    <property type="match status" value="1"/>
</dbReference>
<comment type="caution">
    <text evidence="3">The sequence shown here is derived from an EMBL/GenBank/DDBJ whole genome shotgun (WGS) entry which is preliminary data.</text>
</comment>
<gene>
    <name evidence="3" type="ORF">A2625_04160</name>
</gene>
<evidence type="ECO:0000256" key="1">
    <source>
        <dbReference type="SAM" id="SignalP"/>
    </source>
</evidence>
<dbReference type="EMBL" id="METM01000019">
    <property type="protein sequence ID" value="OGB89918.1"/>
    <property type="molecule type" value="Genomic_DNA"/>
</dbReference>
<feature type="domain" description="SLH" evidence="2">
    <location>
        <begin position="446"/>
        <end position="505"/>
    </location>
</feature>
<evidence type="ECO:0000313" key="4">
    <source>
        <dbReference type="Proteomes" id="UP000178724"/>
    </source>
</evidence>
<dbReference type="PANTHER" id="PTHR43308">
    <property type="entry name" value="OUTER MEMBRANE PROTEIN ALPHA-RELATED"/>
    <property type="match status" value="1"/>
</dbReference>
<name>A0A1F4Q1U4_UNCSA</name>